<sequence length="330" mass="35054">MMFSTEKCSGHSRSGSPDEAEIFAGGGEGLGKDGVASDEVASAVAAVSDDIGDILKDELGDADRADRIGAELADLSAELGILAGLDDGQPQADFPSLFEIAIGHRGSGSVSSSSSSTSSSGVHRARRPPRPLRTGRRKPITKQAKEASRRRSALGRRVVSLRLPRLELVSDASDVPASCDSDDQWTELDDAVSSEDSSVKNASTAAEVDSSEYQDKPQDAEAPPMGQFLLPLLSADTGAAPAQFLIRHEDILQLLASAEAQAEMPGGDEDNYGAQDDIMQNELFPCDQPSPVSPEDEAALLNYVCGEFQLLFNYKIQDNTVNKYAQIKPL</sequence>
<evidence type="ECO:0000256" key="1">
    <source>
        <dbReference type="SAM" id="MobiDB-lite"/>
    </source>
</evidence>
<feature type="region of interest" description="Disordered" evidence="1">
    <location>
        <begin position="105"/>
        <end position="153"/>
    </location>
</feature>
<dbReference type="AlphaFoldDB" id="A0A8S4EVH2"/>
<feature type="compositionally biased region" description="Polar residues" evidence="1">
    <location>
        <begin position="194"/>
        <end position="204"/>
    </location>
</feature>
<evidence type="ECO:0000313" key="3">
    <source>
        <dbReference type="Proteomes" id="UP000653454"/>
    </source>
</evidence>
<feature type="compositionally biased region" description="Low complexity" evidence="1">
    <location>
        <begin position="107"/>
        <end position="122"/>
    </location>
</feature>
<comment type="caution">
    <text evidence="2">The sequence shown here is derived from an EMBL/GenBank/DDBJ whole genome shotgun (WGS) entry which is preliminary data.</text>
</comment>
<name>A0A8S4EVH2_PLUXY</name>
<dbReference type="Proteomes" id="UP000653454">
    <property type="component" value="Unassembled WGS sequence"/>
</dbReference>
<feature type="region of interest" description="Disordered" evidence="1">
    <location>
        <begin position="189"/>
        <end position="223"/>
    </location>
</feature>
<organism evidence="2 3">
    <name type="scientific">Plutella xylostella</name>
    <name type="common">Diamondback moth</name>
    <name type="synonym">Plutella maculipennis</name>
    <dbReference type="NCBI Taxonomy" id="51655"/>
    <lineage>
        <taxon>Eukaryota</taxon>
        <taxon>Metazoa</taxon>
        <taxon>Ecdysozoa</taxon>
        <taxon>Arthropoda</taxon>
        <taxon>Hexapoda</taxon>
        <taxon>Insecta</taxon>
        <taxon>Pterygota</taxon>
        <taxon>Neoptera</taxon>
        <taxon>Endopterygota</taxon>
        <taxon>Lepidoptera</taxon>
        <taxon>Glossata</taxon>
        <taxon>Ditrysia</taxon>
        <taxon>Yponomeutoidea</taxon>
        <taxon>Plutellidae</taxon>
        <taxon>Plutella</taxon>
    </lineage>
</organism>
<feature type="compositionally biased region" description="Basic residues" evidence="1">
    <location>
        <begin position="123"/>
        <end position="140"/>
    </location>
</feature>
<gene>
    <name evidence="2" type="ORF">PLXY2_LOCUS6928</name>
</gene>
<dbReference type="EMBL" id="CAJHNJ030000023">
    <property type="protein sequence ID" value="CAG9120117.1"/>
    <property type="molecule type" value="Genomic_DNA"/>
</dbReference>
<feature type="region of interest" description="Disordered" evidence="1">
    <location>
        <begin position="1"/>
        <end position="31"/>
    </location>
</feature>
<accession>A0A8S4EVH2</accession>
<reference evidence="2" key="1">
    <citation type="submission" date="2020-11" db="EMBL/GenBank/DDBJ databases">
        <authorList>
            <person name="Whiteford S."/>
        </authorList>
    </citation>
    <scope>NUCLEOTIDE SEQUENCE</scope>
</reference>
<keyword evidence="3" id="KW-1185">Reference proteome</keyword>
<evidence type="ECO:0000313" key="2">
    <source>
        <dbReference type="EMBL" id="CAG9120117.1"/>
    </source>
</evidence>
<protein>
    <submittedName>
        <fullName evidence="2">(diamondback moth) hypothetical protein</fullName>
    </submittedName>
</protein>
<proteinExistence type="predicted"/>